<evidence type="ECO:0000256" key="2">
    <source>
        <dbReference type="ARBA" id="ARBA00007581"/>
    </source>
</evidence>
<evidence type="ECO:0000256" key="4">
    <source>
        <dbReference type="ARBA" id="ARBA00022833"/>
    </source>
</evidence>
<keyword evidence="8" id="KW-1185">Reference proteome</keyword>
<feature type="domain" description="Extradiol ring-cleavage dioxygenase class III enzyme subunit B" evidence="6">
    <location>
        <begin position="10"/>
        <end position="262"/>
    </location>
</feature>
<dbReference type="NCBIfam" id="NF007914">
    <property type="entry name" value="PRK10628.1"/>
    <property type="match status" value="1"/>
</dbReference>
<reference evidence="8" key="1">
    <citation type="submission" date="2014-11" db="EMBL/GenBank/DDBJ databases">
        <title>Draft genome sequence of Hydrogenophaga intermedia S1.</title>
        <authorList>
            <person name="Gan H.M."/>
            <person name="Chew T.H."/>
            <person name="Stolz A."/>
        </authorList>
    </citation>
    <scope>NUCLEOTIDE SEQUENCE [LARGE SCALE GENOMIC DNA]</scope>
    <source>
        <strain evidence="8">S1</strain>
    </source>
</reference>
<keyword evidence="4" id="KW-0862">Zinc</keyword>
<dbReference type="AlphaFoldDB" id="A0A1L1PHN5"/>
<dbReference type="GO" id="GO:0008270">
    <property type="term" value="F:zinc ion binding"/>
    <property type="evidence" value="ECO:0007669"/>
    <property type="project" value="InterPro"/>
</dbReference>
<evidence type="ECO:0000313" key="8">
    <source>
        <dbReference type="Proteomes" id="UP000028878"/>
    </source>
</evidence>
<dbReference type="PIRSF" id="PIRSF006157">
    <property type="entry name" value="Doxgns_DODA"/>
    <property type="match status" value="1"/>
</dbReference>
<dbReference type="Gene3D" id="3.40.830.10">
    <property type="entry name" value="LigB-like"/>
    <property type="match status" value="1"/>
</dbReference>
<evidence type="ECO:0000256" key="3">
    <source>
        <dbReference type="ARBA" id="ARBA00022723"/>
    </source>
</evidence>
<accession>A0A1L1PHN5</accession>
<comment type="similarity">
    <text evidence="2">Belongs to the DODA-type extradiol aromatic ring-opening dioxygenase family.</text>
</comment>
<proteinExistence type="inferred from homology"/>
<dbReference type="CDD" id="cd07363">
    <property type="entry name" value="45_DOPA_Dioxygenase"/>
    <property type="match status" value="1"/>
</dbReference>
<keyword evidence="5" id="KW-0560">Oxidoreductase</keyword>
<name>A0A1L1PHN5_HYDIT</name>
<comment type="cofactor">
    <cofactor evidence="1">
        <name>Zn(2+)</name>
        <dbReference type="ChEBI" id="CHEBI:29105"/>
    </cofactor>
</comment>
<keyword evidence="3" id="KW-0479">Metal-binding</keyword>
<dbReference type="Proteomes" id="UP000028878">
    <property type="component" value="Unassembled WGS sequence"/>
</dbReference>
<dbReference type="GO" id="GO:0008198">
    <property type="term" value="F:ferrous iron binding"/>
    <property type="evidence" value="ECO:0007669"/>
    <property type="project" value="InterPro"/>
</dbReference>
<dbReference type="PANTHER" id="PTHR30096:SF0">
    <property type="entry name" value="4,5-DOPA DIOXYGENASE EXTRADIOL-LIKE PROTEIN"/>
    <property type="match status" value="1"/>
</dbReference>
<dbReference type="InterPro" id="IPR014436">
    <property type="entry name" value="Extradiol_dOase_DODA"/>
</dbReference>
<dbReference type="SUPFAM" id="SSF53213">
    <property type="entry name" value="LigB-like"/>
    <property type="match status" value="1"/>
</dbReference>
<keyword evidence="7" id="KW-0223">Dioxygenase</keyword>
<dbReference type="InterPro" id="IPR004183">
    <property type="entry name" value="Xdiol_dOase_suB"/>
</dbReference>
<organism evidence="7 8">
    <name type="scientific">Hydrogenophaga intermedia</name>
    <dbReference type="NCBI Taxonomy" id="65786"/>
    <lineage>
        <taxon>Bacteria</taxon>
        <taxon>Pseudomonadati</taxon>
        <taxon>Pseudomonadota</taxon>
        <taxon>Betaproteobacteria</taxon>
        <taxon>Burkholderiales</taxon>
        <taxon>Comamonadaceae</taxon>
        <taxon>Hydrogenophaga</taxon>
    </lineage>
</organism>
<dbReference type="EMBL" id="CCAE010000032">
    <property type="protein sequence ID" value="CDN88920.1"/>
    <property type="molecule type" value="Genomic_DNA"/>
</dbReference>
<evidence type="ECO:0000259" key="6">
    <source>
        <dbReference type="Pfam" id="PF02900"/>
    </source>
</evidence>
<sequence>MNTPHRLPVLFIGHGSPMNAIEDNHWRRTWQALGPQVRERAPDVRLILCVSAHWLTHGWWLTGMDRPRTIHDFGGFPQALFDQQYPAPGAPGLAREIAQSLALPEGQGVAGIDEGEWGLDHGAWSVLKPMFPEADIPVVQLSMDYGRPPAEHLALGRQLKDWRSRGVLIVASGNIVHNLRVMRRDVPDNQAYDWAVDFDTHIAGLIQAGDADGLADFQAQGEMAKLSQPTWDHYLPLLYAAGATDPDEHVEFFNEGFQAAAISMRSVIWG</sequence>
<protein>
    <submittedName>
        <fullName evidence="7">Extradiol ring-cleavage dioxygenase class IIi protein subunit b</fullName>
    </submittedName>
</protein>
<evidence type="ECO:0000256" key="5">
    <source>
        <dbReference type="ARBA" id="ARBA00023002"/>
    </source>
</evidence>
<dbReference type="RefSeq" id="WP_009515735.1">
    <property type="nucleotide sequence ID" value="NZ_CCAE010000032.1"/>
</dbReference>
<evidence type="ECO:0000256" key="1">
    <source>
        <dbReference type="ARBA" id="ARBA00001947"/>
    </source>
</evidence>
<gene>
    <name evidence="7" type="ORF">BN948_03357</name>
</gene>
<evidence type="ECO:0000313" key="7">
    <source>
        <dbReference type="EMBL" id="CDN88920.1"/>
    </source>
</evidence>
<dbReference type="PANTHER" id="PTHR30096">
    <property type="entry name" value="4,5-DOPA DIOXYGENASE EXTRADIOL-LIKE PROTEIN"/>
    <property type="match status" value="1"/>
</dbReference>
<dbReference type="GO" id="GO:0016702">
    <property type="term" value="F:oxidoreductase activity, acting on single donors with incorporation of molecular oxygen, incorporation of two atoms of oxygen"/>
    <property type="evidence" value="ECO:0007669"/>
    <property type="project" value="UniProtKB-ARBA"/>
</dbReference>
<dbReference type="Pfam" id="PF02900">
    <property type="entry name" value="LigB"/>
    <property type="match status" value="1"/>
</dbReference>